<evidence type="ECO:0000256" key="2">
    <source>
        <dbReference type="ARBA" id="ARBA00006671"/>
    </source>
</evidence>
<evidence type="ECO:0000256" key="4">
    <source>
        <dbReference type="ARBA" id="ARBA00023263"/>
    </source>
</evidence>
<dbReference type="PANTHER" id="PTHR33420:SF3">
    <property type="entry name" value="FIMBRIAL SUBUNIT ELFA"/>
    <property type="match status" value="1"/>
</dbReference>
<dbReference type="Proteomes" id="UP000076825">
    <property type="component" value="Chromosome 1"/>
</dbReference>
<dbReference type="Pfam" id="PF16970">
    <property type="entry name" value="FimA"/>
    <property type="match status" value="1"/>
</dbReference>
<dbReference type="GO" id="GO:0043709">
    <property type="term" value="P:cell adhesion involved in single-species biofilm formation"/>
    <property type="evidence" value="ECO:0007669"/>
    <property type="project" value="TreeGrafter"/>
</dbReference>
<dbReference type="GO" id="GO:0009289">
    <property type="term" value="C:pilus"/>
    <property type="evidence" value="ECO:0007669"/>
    <property type="project" value="UniProtKB-SubCell"/>
</dbReference>
<evidence type="ECO:0000313" key="7">
    <source>
        <dbReference type="Proteomes" id="UP000076825"/>
    </source>
</evidence>
<feature type="signal peptide" evidence="5">
    <location>
        <begin position="1"/>
        <end position="23"/>
    </location>
</feature>
<dbReference type="PANTHER" id="PTHR33420">
    <property type="entry name" value="FIMBRIAL SUBUNIT ELFA-RELATED"/>
    <property type="match status" value="1"/>
</dbReference>
<feature type="chain" id="PRO_5009816714" evidence="5">
    <location>
        <begin position="24"/>
        <end position="204"/>
    </location>
</feature>
<dbReference type="EMBL" id="LT546645">
    <property type="protein sequence ID" value="SAI68897.1"/>
    <property type="molecule type" value="Genomic_DNA"/>
</dbReference>
<gene>
    <name evidence="6" type="ORF">SAMEA3906487_01567</name>
</gene>
<dbReference type="InterPro" id="IPR050263">
    <property type="entry name" value="Bact_Fimbrial_Adh_Pro"/>
</dbReference>
<keyword evidence="7" id="KW-1185">Reference proteome</keyword>
<evidence type="ECO:0000256" key="5">
    <source>
        <dbReference type="SAM" id="SignalP"/>
    </source>
</evidence>
<sequence length="204" mass="21407">MHPYPCRTLFVTLALAAAPAAHAVDGTITINGEITSQTCKINGNLPPHNFIVALPKISASALKALNATAGATVFVLNISDCPSELSGQIKAYFEPGPTTDYDKALLYAYKESPATVAATSIPDRSSAEKAQNVSFQIANIDGSPIKLGAPLAEQGASGQTLVNGSDRSTKAATLRYLVRYIKSGTGDISANKLVSYVQYSLVYP</sequence>
<accession>A0A157RUL3</accession>
<dbReference type="eggNOG" id="COG3539">
    <property type="taxonomic scope" value="Bacteria"/>
</dbReference>
<dbReference type="Gene3D" id="2.60.40.1090">
    <property type="entry name" value="Fimbrial-type adhesion domain"/>
    <property type="match status" value="1"/>
</dbReference>
<dbReference type="PATRIC" id="fig|123899.6.peg.1547"/>
<dbReference type="InterPro" id="IPR008966">
    <property type="entry name" value="Adhesion_dom_sf"/>
</dbReference>
<comment type="similarity">
    <text evidence="2">Belongs to the fimbrial protein family.</text>
</comment>
<dbReference type="InterPro" id="IPR039458">
    <property type="entry name" value="FimA-like"/>
</dbReference>
<name>A0A157RUL3_9BORD</name>
<evidence type="ECO:0000313" key="6">
    <source>
        <dbReference type="EMBL" id="SAI68897.1"/>
    </source>
</evidence>
<evidence type="ECO:0000256" key="3">
    <source>
        <dbReference type="ARBA" id="ARBA00022729"/>
    </source>
</evidence>
<proteinExistence type="inferred from homology"/>
<keyword evidence="4" id="KW-0281">Fimbrium</keyword>
<reference evidence="6 7" key="1">
    <citation type="submission" date="2016-04" db="EMBL/GenBank/DDBJ databases">
        <authorList>
            <consortium name="Pathogen Informatics"/>
        </authorList>
    </citation>
    <scope>NUCLEOTIDE SEQUENCE [LARGE SCALE GENOMIC DNA]</scope>
    <source>
        <strain evidence="6 7">H044680328</strain>
    </source>
</reference>
<evidence type="ECO:0000256" key="1">
    <source>
        <dbReference type="ARBA" id="ARBA00004561"/>
    </source>
</evidence>
<dbReference type="RefSeq" id="WP_051348205.1">
    <property type="nucleotide sequence ID" value="NZ_CP016340.1"/>
</dbReference>
<dbReference type="KEGG" id="btrm:SAMEA390648701567"/>
<dbReference type="SUPFAM" id="SSF49401">
    <property type="entry name" value="Bacterial adhesins"/>
    <property type="match status" value="1"/>
</dbReference>
<comment type="subcellular location">
    <subcellularLocation>
        <location evidence="1">Fimbrium</location>
    </subcellularLocation>
</comment>
<dbReference type="InterPro" id="IPR036937">
    <property type="entry name" value="Adhesion_dom_fimbrial_sf"/>
</dbReference>
<dbReference type="STRING" id="123899.SAMEA3906487_01567"/>
<dbReference type="OrthoDB" id="8640774at2"/>
<organism evidence="6 7">
    <name type="scientific">Bordetella trematum</name>
    <dbReference type="NCBI Taxonomy" id="123899"/>
    <lineage>
        <taxon>Bacteria</taxon>
        <taxon>Pseudomonadati</taxon>
        <taxon>Pseudomonadota</taxon>
        <taxon>Betaproteobacteria</taxon>
        <taxon>Burkholderiales</taxon>
        <taxon>Alcaligenaceae</taxon>
        <taxon>Bordetella</taxon>
    </lineage>
</organism>
<protein>
    <submittedName>
        <fullName evidence="6">Fimbrial subunit</fullName>
    </submittedName>
</protein>
<dbReference type="AlphaFoldDB" id="A0A157RUL3"/>
<keyword evidence="3 5" id="KW-0732">Signal</keyword>
<dbReference type="GeneID" id="56591143"/>